<proteinExistence type="predicted"/>
<comment type="caution">
    <text evidence="2">The sequence shown here is derived from an EMBL/GenBank/DDBJ whole genome shotgun (WGS) entry which is preliminary data.</text>
</comment>
<sequence>MALAIKACRRTPAPQPSKATLKKPSNSPASSRGRAAAILYCSTGPIQLAPIRASAPLTRSLLEGSTSTLLLVSSIVSTPKYLKSSDTGVLWCRLMHRRSVINVLESGILSTNGVAMLTTESEVDSNKNASPNDVGVNFMENVRPNDASDVISTGEVESGFFQTLELL</sequence>
<dbReference type="Proteomes" id="UP001279734">
    <property type="component" value="Unassembled WGS sequence"/>
</dbReference>
<organism evidence="2 3">
    <name type="scientific">Nepenthes gracilis</name>
    <name type="common">Slender pitcher plant</name>
    <dbReference type="NCBI Taxonomy" id="150966"/>
    <lineage>
        <taxon>Eukaryota</taxon>
        <taxon>Viridiplantae</taxon>
        <taxon>Streptophyta</taxon>
        <taxon>Embryophyta</taxon>
        <taxon>Tracheophyta</taxon>
        <taxon>Spermatophyta</taxon>
        <taxon>Magnoliopsida</taxon>
        <taxon>eudicotyledons</taxon>
        <taxon>Gunneridae</taxon>
        <taxon>Pentapetalae</taxon>
        <taxon>Caryophyllales</taxon>
        <taxon>Nepenthaceae</taxon>
        <taxon>Nepenthes</taxon>
    </lineage>
</organism>
<gene>
    <name evidence="2" type="ORF">Nepgr_013686</name>
</gene>
<protein>
    <submittedName>
        <fullName evidence="2">Uncharacterized protein</fullName>
    </submittedName>
</protein>
<dbReference type="AlphaFoldDB" id="A0AAD3SJ94"/>
<evidence type="ECO:0000256" key="1">
    <source>
        <dbReference type="SAM" id="MobiDB-lite"/>
    </source>
</evidence>
<evidence type="ECO:0000313" key="2">
    <source>
        <dbReference type="EMBL" id="GMH11845.1"/>
    </source>
</evidence>
<dbReference type="EMBL" id="BSYO01000011">
    <property type="protein sequence ID" value="GMH11845.1"/>
    <property type="molecule type" value="Genomic_DNA"/>
</dbReference>
<keyword evidence="3" id="KW-1185">Reference proteome</keyword>
<accession>A0AAD3SJ94</accession>
<evidence type="ECO:0000313" key="3">
    <source>
        <dbReference type="Proteomes" id="UP001279734"/>
    </source>
</evidence>
<feature type="region of interest" description="Disordered" evidence="1">
    <location>
        <begin position="1"/>
        <end position="31"/>
    </location>
</feature>
<name>A0AAD3SJ94_NEPGR</name>
<reference evidence="2" key="1">
    <citation type="submission" date="2023-05" db="EMBL/GenBank/DDBJ databases">
        <title>Nepenthes gracilis genome sequencing.</title>
        <authorList>
            <person name="Fukushima K."/>
        </authorList>
    </citation>
    <scope>NUCLEOTIDE SEQUENCE</scope>
    <source>
        <strain evidence="2">SING2019-196</strain>
    </source>
</reference>